<dbReference type="EMBL" id="MKHE01000020">
    <property type="protein sequence ID" value="OWK04592.1"/>
    <property type="molecule type" value="Genomic_DNA"/>
</dbReference>
<dbReference type="Proteomes" id="UP000242450">
    <property type="component" value="Chromosome 20"/>
</dbReference>
<comment type="caution">
    <text evidence="2">The sequence shown here is derived from an EMBL/GenBank/DDBJ whole genome shotgun (WGS) entry which is preliminary data.</text>
</comment>
<organism evidence="2 3">
    <name type="scientific">Cervus elaphus hippelaphus</name>
    <name type="common">European red deer</name>
    <dbReference type="NCBI Taxonomy" id="46360"/>
    <lineage>
        <taxon>Eukaryota</taxon>
        <taxon>Metazoa</taxon>
        <taxon>Chordata</taxon>
        <taxon>Craniata</taxon>
        <taxon>Vertebrata</taxon>
        <taxon>Euteleostomi</taxon>
        <taxon>Mammalia</taxon>
        <taxon>Eutheria</taxon>
        <taxon>Laurasiatheria</taxon>
        <taxon>Artiodactyla</taxon>
        <taxon>Ruminantia</taxon>
        <taxon>Pecora</taxon>
        <taxon>Cervidae</taxon>
        <taxon>Cervinae</taxon>
        <taxon>Cervus</taxon>
    </lineage>
</organism>
<accession>A0A212CFD1</accession>
<sequence>MAKLEVPQPPHKCTSTHLPRPEFATVQPPLQEVHRDLHDSSSQRPTITITTPPTEMSQTIRSGRHWLRPASTVPRRSSPGIVAMAMTVTMGKIGG</sequence>
<feature type="compositionally biased region" description="Low complexity" evidence="1">
    <location>
        <begin position="45"/>
        <end position="54"/>
    </location>
</feature>
<evidence type="ECO:0000256" key="1">
    <source>
        <dbReference type="SAM" id="MobiDB-lite"/>
    </source>
</evidence>
<dbReference type="AlphaFoldDB" id="A0A212CFD1"/>
<proteinExistence type="predicted"/>
<gene>
    <name evidence="2" type="ORF">Celaphus_00002607</name>
</gene>
<name>A0A212CFD1_CEREH</name>
<reference evidence="2 3" key="1">
    <citation type="journal article" date="2018" name="Mol. Genet. Genomics">
        <title>The red deer Cervus elaphus genome CerEla1.0: sequencing, annotating, genes, and chromosomes.</title>
        <authorList>
            <person name="Bana N.A."/>
            <person name="Nyiri A."/>
            <person name="Nagy J."/>
            <person name="Frank K."/>
            <person name="Nagy T."/>
            <person name="Steger V."/>
            <person name="Schiller M."/>
            <person name="Lakatos P."/>
            <person name="Sugar L."/>
            <person name="Horn P."/>
            <person name="Barta E."/>
            <person name="Orosz L."/>
        </authorList>
    </citation>
    <scope>NUCLEOTIDE SEQUENCE [LARGE SCALE GENOMIC DNA]</scope>
    <source>
        <strain evidence="2">Hungarian</strain>
    </source>
</reference>
<protein>
    <submittedName>
        <fullName evidence="2">Uncharacterized protein</fullName>
    </submittedName>
</protein>
<feature type="region of interest" description="Disordered" evidence="1">
    <location>
        <begin position="1"/>
        <end position="22"/>
    </location>
</feature>
<keyword evidence="3" id="KW-1185">Reference proteome</keyword>
<evidence type="ECO:0000313" key="3">
    <source>
        <dbReference type="Proteomes" id="UP000242450"/>
    </source>
</evidence>
<feature type="region of interest" description="Disordered" evidence="1">
    <location>
        <begin position="34"/>
        <end position="59"/>
    </location>
</feature>
<evidence type="ECO:0000313" key="2">
    <source>
        <dbReference type="EMBL" id="OWK04592.1"/>
    </source>
</evidence>